<evidence type="ECO:0000256" key="2">
    <source>
        <dbReference type="ARBA" id="ARBA00009185"/>
    </source>
</evidence>
<gene>
    <name evidence="8" type="ORF">PENTCL1PPCAC_4721</name>
</gene>
<keyword evidence="3" id="KW-1017">Isopeptide bond</keyword>
<dbReference type="GO" id="GO:0005634">
    <property type="term" value="C:nucleus"/>
    <property type="evidence" value="ECO:0007669"/>
    <property type="project" value="UniProtKB-SubCell"/>
</dbReference>
<protein>
    <recommendedName>
        <fullName evidence="6">Small ubiquitin-related modifier</fullName>
        <shortName evidence="6">SUMO</shortName>
    </recommendedName>
</protein>
<dbReference type="Pfam" id="PF11976">
    <property type="entry name" value="Rad60-SLD"/>
    <property type="match status" value="1"/>
</dbReference>
<evidence type="ECO:0000313" key="8">
    <source>
        <dbReference type="EMBL" id="GMS82546.1"/>
    </source>
</evidence>
<keyword evidence="4 6" id="KW-0833">Ubl conjugation pathway</keyword>
<proteinExistence type="inferred from homology"/>
<comment type="subcellular location">
    <subcellularLocation>
        <location evidence="1 6">Nucleus</location>
    </subcellularLocation>
</comment>
<dbReference type="AlphaFoldDB" id="A0AAV5SGW2"/>
<evidence type="ECO:0000259" key="7">
    <source>
        <dbReference type="PROSITE" id="PS50053"/>
    </source>
</evidence>
<dbReference type="InterPro" id="IPR000626">
    <property type="entry name" value="Ubiquitin-like_dom"/>
</dbReference>
<dbReference type="Proteomes" id="UP001432027">
    <property type="component" value="Unassembled WGS sequence"/>
</dbReference>
<evidence type="ECO:0000256" key="4">
    <source>
        <dbReference type="ARBA" id="ARBA00022786"/>
    </source>
</evidence>
<comment type="caution">
    <text evidence="8">The sequence shown here is derived from an EMBL/GenBank/DDBJ whole genome shotgun (WGS) entry which is preliminary data.</text>
</comment>
<keyword evidence="5 6" id="KW-0539">Nucleus</keyword>
<accession>A0AAV5SGW2</accession>
<keyword evidence="9" id="KW-1185">Reference proteome</keyword>
<dbReference type="InterPro" id="IPR029071">
    <property type="entry name" value="Ubiquitin-like_domsf"/>
</dbReference>
<dbReference type="FunFam" id="3.10.20.90:FF:000280">
    <property type="entry name" value="Small ubiquitin-related modifier"/>
    <property type="match status" value="1"/>
</dbReference>
<evidence type="ECO:0000256" key="6">
    <source>
        <dbReference type="RuleBase" id="RU361190"/>
    </source>
</evidence>
<dbReference type="InterPro" id="IPR046332">
    <property type="entry name" value="SUMO1_Ubl"/>
</dbReference>
<evidence type="ECO:0000256" key="1">
    <source>
        <dbReference type="ARBA" id="ARBA00004123"/>
    </source>
</evidence>
<evidence type="ECO:0000256" key="5">
    <source>
        <dbReference type="ARBA" id="ARBA00023242"/>
    </source>
</evidence>
<dbReference type="EMBL" id="BTSX01000002">
    <property type="protein sequence ID" value="GMS82546.1"/>
    <property type="molecule type" value="Genomic_DNA"/>
</dbReference>
<dbReference type="SMART" id="SM00213">
    <property type="entry name" value="UBQ"/>
    <property type="match status" value="1"/>
</dbReference>
<name>A0AAV5SGW2_9BILA</name>
<dbReference type="Gene3D" id="3.10.20.90">
    <property type="entry name" value="Phosphatidylinositol 3-kinase Catalytic Subunit, Chain A, domain 1"/>
    <property type="match status" value="1"/>
</dbReference>
<feature type="domain" description="Ubiquitin-like" evidence="7">
    <location>
        <begin position="14"/>
        <end position="91"/>
    </location>
</feature>
<evidence type="ECO:0000313" key="9">
    <source>
        <dbReference type="Proteomes" id="UP001432027"/>
    </source>
</evidence>
<sequence length="95" mass="10648">MAGDKEDTENGNSEYIKLKVVGQDSNEVHFRVKWGTTMAKLQKSYADRTGVAVTSLRFLFDGRRINADDTPKTLEMEEDDVIEVYQEQLGGGCSL</sequence>
<evidence type="ECO:0000256" key="3">
    <source>
        <dbReference type="ARBA" id="ARBA00022499"/>
    </source>
</evidence>
<comment type="similarity">
    <text evidence="2 6">Belongs to the ubiquitin family. SUMO subfamily.</text>
</comment>
<dbReference type="PROSITE" id="PS50053">
    <property type="entry name" value="UBIQUITIN_2"/>
    <property type="match status" value="1"/>
</dbReference>
<dbReference type="PANTHER" id="PTHR10562">
    <property type="entry name" value="SMALL UBIQUITIN-RELATED MODIFIER"/>
    <property type="match status" value="1"/>
</dbReference>
<organism evidence="8 9">
    <name type="scientific">Pristionchus entomophagus</name>
    <dbReference type="NCBI Taxonomy" id="358040"/>
    <lineage>
        <taxon>Eukaryota</taxon>
        <taxon>Metazoa</taxon>
        <taxon>Ecdysozoa</taxon>
        <taxon>Nematoda</taxon>
        <taxon>Chromadorea</taxon>
        <taxon>Rhabditida</taxon>
        <taxon>Rhabditina</taxon>
        <taxon>Diplogasteromorpha</taxon>
        <taxon>Diplogasteroidea</taxon>
        <taxon>Neodiplogasteridae</taxon>
        <taxon>Pristionchus</taxon>
    </lineage>
</organism>
<dbReference type="InterPro" id="IPR022617">
    <property type="entry name" value="Rad60/SUMO-like_dom"/>
</dbReference>
<dbReference type="SUPFAM" id="SSF54236">
    <property type="entry name" value="Ubiquitin-like"/>
    <property type="match status" value="1"/>
</dbReference>
<dbReference type="CDD" id="cd16114">
    <property type="entry name" value="Ubl_SUMO1"/>
    <property type="match status" value="1"/>
</dbReference>
<reference evidence="8" key="1">
    <citation type="submission" date="2023-10" db="EMBL/GenBank/DDBJ databases">
        <title>Genome assembly of Pristionchus species.</title>
        <authorList>
            <person name="Yoshida K."/>
            <person name="Sommer R.J."/>
        </authorList>
    </citation>
    <scope>NUCLEOTIDE SEQUENCE</scope>
    <source>
        <strain evidence="8">RS0144</strain>
    </source>
</reference>